<sequence length="152" mass="15989">MCIPRYNEDNRKGSVRGISNLEVFFATVKLIKESRKLFLIPIMLWIGMEEAFITADFNESFVSCASGAKIVGLVMICYGITSTIPAILVGFLESITGQPPIMGGAALLQVAIFVTLLFWSPSTLSSPVPAIIAGLLGGGGGGGLRMVSGTSS</sequence>
<accession>A0ABQ9IBN6</accession>
<dbReference type="PANTHER" id="PTHR19444:SF13">
    <property type="entry name" value="PROTEIN UNC-93 HOMOLOG A"/>
    <property type="match status" value="1"/>
</dbReference>
<evidence type="ECO:0000256" key="6">
    <source>
        <dbReference type="SAM" id="Phobius"/>
    </source>
</evidence>
<evidence type="ECO:0000256" key="3">
    <source>
        <dbReference type="ARBA" id="ARBA00022692"/>
    </source>
</evidence>
<feature type="transmembrane region" description="Helical" evidence="6">
    <location>
        <begin position="128"/>
        <end position="147"/>
    </location>
</feature>
<comment type="similarity">
    <text evidence="2">Belongs to the unc-93 family.</text>
</comment>
<keyword evidence="5 6" id="KW-0472">Membrane</keyword>
<comment type="subcellular location">
    <subcellularLocation>
        <location evidence="1">Membrane</location>
        <topology evidence="1">Multi-pass membrane protein</topology>
    </subcellularLocation>
</comment>
<reference evidence="7 8" key="1">
    <citation type="submission" date="2023-02" db="EMBL/GenBank/DDBJ databases">
        <title>LHISI_Scaffold_Assembly.</title>
        <authorList>
            <person name="Stuart O.P."/>
            <person name="Cleave R."/>
            <person name="Magrath M.J.L."/>
            <person name="Mikheyev A.S."/>
        </authorList>
    </citation>
    <scope>NUCLEOTIDE SEQUENCE [LARGE SCALE GENOMIC DNA]</scope>
    <source>
        <strain evidence="7">Daus_M_001</strain>
        <tissue evidence="7">Leg muscle</tissue>
    </source>
</reference>
<proteinExistence type="inferred from homology"/>
<dbReference type="EMBL" id="JARBHB010000002">
    <property type="protein sequence ID" value="KAJ8893318.1"/>
    <property type="molecule type" value="Genomic_DNA"/>
</dbReference>
<keyword evidence="3 6" id="KW-0812">Transmembrane</keyword>
<dbReference type="Proteomes" id="UP001159363">
    <property type="component" value="Chromosome 2"/>
</dbReference>
<feature type="transmembrane region" description="Helical" evidence="6">
    <location>
        <begin position="37"/>
        <end position="55"/>
    </location>
</feature>
<name>A0ABQ9IBN6_9NEOP</name>
<evidence type="ECO:0000256" key="2">
    <source>
        <dbReference type="ARBA" id="ARBA00009172"/>
    </source>
</evidence>
<keyword evidence="8" id="KW-1185">Reference proteome</keyword>
<gene>
    <name evidence="7" type="ORF">PR048_005909</name>
</gene>
<protein>
    <submittedName>
        <fullName evidence="7">Uncharacterized protein</fullName>
    </submittedName>
</protein>
<dbReference type="InterPro" id="IPR036259">
    <property type="entry name" value="MFS_trans_sf"/>
</dbReference>
<organism evidence="7 8">
    <name type="scientific">Dryococelus australis</name>
    <dbReference type="NCBI Taxonomy" id="614101"/>
    <lineage>
        <taxon>Eukaryota</taxon>
        <taxon>Metazoa</taxon>
        <taxon>Ecdysozoa</taxon>
        <taxon>Arthropoda</taxon>
        <taxon>Hexapoda</taxon>
        <taxon>Insecta</taxon>
        <taxon>Pterygota</taxon>
        <taxon>Neoptera</taxon>
        <taxon>Polyneoptera</taxon>
        <taxon>Phasmatodea</taxon>
        <taxon>Verophasmatodea</taxon>
        <taxon>Anareolatae</taxon>
        <taxon>Phasmatidae</taxon>
        <taxon>Eurycanthinae</taxon>
        <taxon>Dryococelus</taxon>
    </lineage>
</organism>
<evidence type="ECO:0000313" key="8">
    <source>
        <dbReference type="Proteomes" id="UP001159363"/>
    </source>
</evidence>
<evidence type="ECO:0000256" key="1">
    <source>
        <dbReference type="ARBA" id="ARBA00004141"/>
    </source>
</evidence>
<dbReference type="InterPro" id="IPR051951">
    <property type="entry name" value="UNC-93_regulatory"/>
</dbReference>
<dbReference type="PANTHER" id="PTHR19444">
    <property type="entry name" value="UNC-93 RELATED"/>
    <property type="match status" value="1"/>
</dbReference>
<dbReference type="InterPro" id="IPR010291">
    <property type="entry name" value="Ion_channel_UNC-93"/>
</dbReference>
<feature type="transmembrane region" description="Helical" evidence="6">
    <location>
        <begin position="70"/>
        <end position="92"/>
    </location>
</feature>
<keyword evidence="4 6" id="KW-1133">Transmembrane helix</keyword>
<feature type="transmembrane region" description="Helical" evidence="6">
    <location>
        <begin position="104"/>
        <end position="122"/>
    </location>
</feature>
<evidence type="ECO:0000313" key="7">
    <source>
        <dbReference type="EMBL" id="KAJ8893318.1"/>
    </source>
</evidence>
<evidence type="ECO:0000256" key="5">
    <source>
        <dbReference type="ARBA" id="ARBA00023136"/>
    </source>
</evidence>
<comment type="caution">
    <text evidence="7">The sequence shown here is derived from an EMBL/GenBank/DDBJ whole genome shotgun (WGS) entry which is preliminary data.</text>
</comment>
<evidence type="ECO:0000256" key="4">
    <source>
        <dbReference type="ARBA" id="ARBA00022989"/>
    </source>
</evidence>
<dbReference type="Pfam" id="PF05978">
    <property type="entry name" value="UNC-93"/>
    <property type="match status" value="1"/>
</dbReference>
<dbReference type="SUPFAM" id="SSF103473">
    <property type="entry name" value="MFS general substrate transporter"/>
    <property type="match status" value="1"/>
</dbReference>